<evidence type="ECO:0000256" key="1">
    <source>
        <dbReference type="ARBA" id="ARBA00022801"/>
    </source>
</evidence>
<dbReference type="GO" id="GO:0004553">
    <property type="term" value="F:hydrolase activity, hydrolyzing O-glycosyl compounds"/>
    <property type="evidence" value="ECO:0007669"/>
    <property type="project" value="InterPro"/>
</dbReference>
<dbReference type="Pfam" id="PF16499">
    <property type="entry name" value="Melibiase_2"/>
    <property type="match status" value="1"/>
</dbReference>
<evidence type="ECO:0000313" key="4">
    <source>
        <dbReference type="Proteomes" id="UP000054047"/>
    </source>
</evidence>
<gene>
    <name evidence="3" type="ORF">ANCDUO_24898</name>
</gene>
<dbReference type="GO" id="GO:0005975">
    <property type="term" value="P:carbohydrate metabolic process"/>
    <property type="evidence" value="ECO:0007669"/>
    <property type="project" value="InterPro"/>
</dbReference>
<protein>
    <submittedName>
        <fullName evidence="3">Uncharacterized protein</fullName>
    </submittedName>
</protein>
<organism evidence="3 4">
    <name type="scientific">Ancylostoma duodenale</name>
    <dbReference type="NCBI Taxonomy" id="51022"/>
    <lineage>
        <taxon>Eukaryota</taxon>
        <taxon>Metazoa</taxon>
        <taxon>Ecdysozoa</taxon>
        <taxon>Nematoda</taxon>
        <taxon>Chromadorea</taxon>
        <taxon>Rhabditida</taxon>
        <taxon>Rhabditina</taxon>
        <taxon>Rhabditomorpha</taxon>
        <taxon>Strongyloidea</taxon>
        <taxon>Ancylostomatidae</taxon>
        <taxon>Ancylostomatinae</taxon>
        <taxon>Ancylostoma</taxon>
    </lineage>
</organism>
<sequence length="69" mass="7818">MQDKLIPAHGPGQWNDPDMVVYRSIIGVHVIENIPQKKNIVALKYSIQAGKSILSTFLVMITRRELFPT</sequence>
<dbReference type="EMBL" id="KN774090">
    <property type="protein sequence ID" value="KIH45068.1"/>
    <property type="molecule type" value="Genomic_DNA"/>
</dbReference>
<dbReference type="Proteomes" id="UP000054047">
    <property type="component" value="Unassembled WGS sequence"/>
</dbReference>
<reference evidence="3 4" key="1">
    <citation type="submission" date="2013-12" db="EMBL/GenBank/DDBJ databases">
        <title>Draft genome of the parsitic nematode Ancylostoma duodenale.</title>
        <authorList>
            <person name="Mitreva M."/>
        </authorList>
    </citation>
    <scope>NUCLEOTIDE SEQUENCE [LARGE SCALE GENOMIC DNA]</scope>
    <source>
        <strain evidence="3 4">Zhejiang</strain>
    </source>
</reference>
<name>A0A0C2BMN1_9BILA</name>
<proteinExistence type="predicted"/>
<keyword evidence="2" id="KW-0326">Glycosidase</keyword>
<evidence type="ECO:0000313" key="3">
    <source>
        <dbReference type="EMBL" id="KIH45068.1"/>
    </source>
</evidence>
<evidence type="ECO:0000256" key="2">
    <source>
        <dbReference type="ARBA" id="ARBA00023295"/>
    </source>
</evidence>
<keyword evidence="1" id="KW-0378">Hydrolase</keyword>
<dbReference type="InterPro" id="IPR002241">
    <property type="entry name" value="Glyco_hydro_27"/>
</dbReference>
<dbReference type="AlphaFoldDB" id="A0A0C2BMN1"/>
<accession>A0A0C2BMN1</accession>
<keyword evidence="4" id="KW-1185">Reference proteome</keyword>